<dbReference type="CDD" id="cd01948">
    <property type="entry name" value="EAL"/>
    <property type="match status" value="1"/>
</dbReference>
<dbReference type="GO" id="GO:0071111">
    <property type="term" value="F:cyclic-guanylate-specific phosphodiesterase activity"/>
    <property type="evidence" value="ECO:0007669"/>
    <property type="project" value="InterPro"/>
</dbReference>
<dbReference type="RefSeq" id="WP_184653529.1">
    <property type="nucleotide sequence ID" value="NZ_JACHBU010000001.1"/>
</dbReference>
<organism evidence="2 3">
    <name type="scientific">Rhizobium soli</name>
    <dbReference type="NCBI Taxonomy" id="424798"/>
    <lineage>
        <taxon>Bacteria</taxon>
        <taxon>Pseudomonadati</taxon>
        <taxon>Pseudomonadota</taxon>
        <taxon>Alphaproteobacteria</taxon>
        <taxon>Hyphomicrobiales</taxon>
        <taxon>Rhizobiaceae</taxon>
        <taxon>Rhizobium/Agrobacterium group</taxon>
        <taxon>Rhizobium</taxon>
    </lineage>
</organism>
<evidence type="ECO:0000259" key="1">
    <source>
        <dbReference type="PROSITE" id="PS50883"/>
    </source>
</evidence>
<dbReference type="InterPro" id="IPR035919">
    <property type="entry name" value="EAL_sf"/>
</dbReference>
<dbReference type="SMART" id="SM00052">
    <property type="entry name" value="EAL"/>
    <property type="match status" value="1"/>
</dbReference>
<dbReference type="Proteomes" id="UP000585437">
    <property type="component" value="Unassembled WGS sequence"/>
</dbReference>
<dbReference type="AlphaFoldDB" id="A0A7X0JGC9"/>
<proteinExistence type="predicted"/>
<dbReference type="InterPro" id="IPR050706">
    <property type="entry name" value="Cyclic-di-GMP_PDE-like"/>
</dbReference>
<evidence type="ECO:0000313" key="3">
    <source>
        <dbReference type="Proteomes" id="UP000585437"/>
    </source>
</evidence>
<name>A0A7X0JGC9_9HYPH</name>
<feature type="domain" description="EAL" evidence="1">
    <location>
        <begin position="7"/>
        <end position="267"/>
    </location>
</feature>
<accession>A0A7X0JGC9</accession>
<sequence length="313" mass="34564">MASRSIFANLVRGDDGAWSTAYGPFILRSALQPIFRTSKPGNRLAIDAFVGLVRAYRGEEPVPPHEFFSLVDPAEVADIDSMVRTIHILNTGRLDRRQAKIFVKFQPGLVRTPEDMRHEVERIKLASHEAGLAVNRIVCEIRQTAETNAAVIADFTSHMRAIGFQVAIDDYGAGESDLALLKRVKPDYVKFEPGWVRDFLDNPAGAALLRVVLQQMLDDGIEPIIEGLEEMWQVEVCEEFGASLVQGYALARPELAPTTFDRTFPEHGLPRIGGDLDMSPSPASAIRVSAAAPFPSATPLKRMKTFGRRHQGS</sequence>
<dbReference type="PANTHER" id="PTHR33121">
    <property type="entry name" value="CYCLIC DI-GMP PHOSPHODIESTERASE PDEF"/>
    <property type="match status" value="1"/>
</dbReference>
<dbReference type="EMBL" id="JACHBU010000001">
    <property type="protein sequence ID" value="MBB6507073.1"/>
    <property type="molecule type" value="Genomic_DNA"/>
</dbReference>
<protein>
    <submittedName>
        <fullName evidence="2">EAL domain-containing protein (Putative c-di-GMP-specific phosphodiesterase class I)</fullName>
    </submittedName>
</protein>
<dbReference type="PROSITE" id="PS50883">
    <property type="entry name" value="EAL"/>
    <property type="match status" value="1"/>
</dbReference>
<dbReference type="Gene3D" id="3.20.20.450">
    <property type="entry name" value="EAL domain"/>
    <property type="match status" value="1"/>
</dbReference>
<dbReference type="PANTHER" id="PTHR33121:SF76">
    <property type="entry name" value="SIGNALING PROTEIN"/>
    <property type="match status" value="1"/>
</dbReference>
<dbReference type="Pfam" id="PF00563">
    <property type="entry name" value="EAL"/>
    <property type="match status" value="1"/>
</dbReference>
<comment type="caution">
    <text evidence="2">The sequence shown here is derived from an EMBL/GenBank/DDBJ whole genome shotgun (WGS) entry which is preliminary data.</text>
</comment>
<keyword evidence="3" id="KW-1185">Reference proteome</keyword>
<evidence type="ECO:0000313" key="2">
    <source>
        <dbReference type="EMBL" id="MBB6507073.1"/>
    </source>
</evidence>
<dbReference type="InterPro" id="IPR001633">
    <property type="entry name" value="EAL_dom"/>
</dbReference>
<dbReference type="SUPFAM" id="SSF141868">
    <property type="entry name" value="EAL domain-like"/>
    <property type="match status" value="1"/>
</dbReference>
<reference evidence="2 3" key="1">
    <citation type="submission" date="2020-08" db="EMBL/GenBank/DDBJ databases">
        <title>The Agave Microbiome: Exploring the role of microbial communities in plant adaptations to desert environments.</title>
        <authorList>
            <person name="Partida-Martinez L.P."/>
        </authorList>
    </citation>
    <scope>NUCLEOTIDE SEQUENCE [LARGE SCALE GENOMIC DNA]</scope>
    <source>
        <strain evidence="2 3">AS3.12</strain>
    </source>
</reference>
<gene>
    <name evidence="2" type="ORF">F4695_000392</name>
</gene>